<keyword evidence="3" id="KW-1185">Reference proteome</keyword>
<dbReference type="EMBL" id="JBBMFC010000012">
    <property type="protein sequence ID" value="MEQ2578806.1"/>
    <property type="molecule type" value="Genomic_DNA"/>
</dbReference>
<dbReference type="PANTHER" id="PTHR43404">
    <property type="entry name" value="LIPOPOLYSACCHARIDE CHOLINEPHOSPHOTRANSFERASE LICD"/>
    <property type="match status" value="1"/>
</dbReference>
<sequence length="230" mass="27393">MMNKEKVKSRFPHLYNIWHTYRVNRNVKAEKRKKKAYDKHGYEVLDDIFKMAFARNYAVSCYYGTLLGIVRDNKLIPWDDDLDFIILESQMFSWENFEKDMKAVGFHKYRTVEREGEIIAQSYKKKGVLCDFSLKQKGTGIEECLYGGYEIPNKYYGNAKEELYQYWICQAPQVNSLILKKCNDIVVQIPENYEPIMVAFYGEEWRKPNPSFVPNRSKIETVTKITYYRI</sequence>
<protein>
    <submittedName>
        <fullName evidence="2">LicD family protein</fullName>
    </submittedName>
</protein>
<dbReference type="Pfam" id="PF04991">
    <property type="entry name" value="LicD"/>
    <property type="match status" value="1"/>
</dbReference>
<evidence type="ECO:0000313" key="2">
    <source>
        <dbReference type="EMBL" id="MEQ2578806.1"/>
    </source>
</evidence>
<feature type="domain" description="LicD/FKTN/FKRP nucleotidyltransferase" evidence="1">
    <location>
        <begin position="63"/>
        <end position="88"/>
    </location>
</feature>
<evidence type="ECO:0000259" key="1">
    <source>
        <dbReference type="Pfam" id="PF04991"/>
    </source>
</evidence>
<dbReference type="Proteomes" id="UP001470288">
    <property type="component" value="Unassembled WGS sequence"/>
</dbReference>
<dbReference type="InterPro" id="IPR007074">
    <property type="entry name" value="LicD/FKTN/FKRP_NTP_transf"/>
</dbReference>
<evidence type="ECO:0000313" key="3">
    <source>
        <dbReference type="Proteomes" id="UP001470288"/>
    </source>
</evidence>
<organism evidence="2 3">
    <name type="scientific">Hominiventricola aquisgranensis</name>
    <dbReference type="NCBI Taxonomy" id="3133164"/>
    <lineage>
        <taxon>Bacteria</taxon>
        <taxon>Bacillati</taxon>
        <taxon>Bacillota</taxon>
        <taxon>Clostridia</taxon>
        <taxon>Lachnospirales</taxon>
        <taxon>Lachnospiraceae</taxon>
        <taxon>Hominiventricola</taxon>
    </lineage>
</organism>
<comment type="caution">
    <text evidence="2">The sequence shown here is derived from an EMBL/GenBank/DDBJ whole genome shotgun (WGS) entry which is preliminary data.</text>
</comment>
<reference evidence="2 3" key="1">
    <citation type="submission" date="2024-03" db="EMBL/GenBank/DDBJ databases">
        <title>Human intestinal bacterial collection.</title>
        <authorList>
            <person name="Pauvert C."/>
            <person name="Hitch T.C.A."/>
            <person name="Clavel T."/>
        </authorList>
    </citation>
    <scope>NUCLEOTIDE SEQUENCE [LARGE SCALE GENOMIC DNA]</scope>
    <source>
        <strain evidence="2 3">CLA-AA-H78B</strain>
    </source>
</reference>
<name>A0ABV1I0V3_9FIRM</name>
<dbReference type="InterPro" id="IPR052942">
    <property type="entry name" value="LPS_cholinephosphotransferase"/>
</dbReference>
<dbReference type="RefSeq" id="WP_349144370.1">
    <property type="nucleotide sequence ID" value="NZ_JBBMFC010000012.1"/>
</dbReference>
<gene>
    <name evidence="2" type="ORF">WMO62_08135</name>
</gene>
<proteinExistence type="predicted"/>
<accession>A0ABV1I0V3</accession>
<dbReference type="PANTHER" id="PTHR43404:SF2">
    <property type="entry name" value="LIPOPOLYSACCHARIDE CHOLINEPHOSPHOTRANSFERASE LICD"/>
    <property type="match status" value="1"/>
</dbReference>